<name>A0A9P5XFD4_9AGAR</name>
<gene>
    <name evidence="2" type="ORF">P691DRAFT_704875</name>
</gene>
<reference evidence="2" key="1">
    <citation type="submission" date="2020-11" db="EMBL/GenBank/DDBJ databases">
        <authorList>
            <consortium name="DOE Joint Genome Institute"/>
            <person name="Ahrendt S."/>
            <person name="Riley R."/>
            <person name="Andreopoulos W."/>
            <person name="Labutti K."/>
            <person name="Pangilinan J."/>
            <person name="Ruiz-Duenas F.J."/>
            <person name="Barrasa J.M."/>
            <person name="Sanchez-Garcia M."/>
            <person name="Camarero S."/>
            <person name="Miyauchi S."/>
            <person name="Serrano A."/>
            <person name="Linde D."/>
            <person name="Babiker R."/>
            <person name="Drula E."/>
            <person name="Ayuso-Fernandez I."/>
            <person name="Pacheco R."/>
            <person name="Padilla G."/>
            <person name="Ferreira P."/>
            <person name="Barriuso J."/>
            <person name="Kellner H."/>
            <person name="Castanera R."/>
            <person name="Alfaro M."/>
            <person name="Ramirez L."/>
            <person name="Pisabarro A.G."/>
            <person name="Kuo A."/>
            <person name="Tritt A."/>
            <person name="Lipzen A."/>
            <person name="He G."/>
            <person name="Yan M."/>
            <person name="Ng V."/>
            <person name="Cullen D."/>
            <person name="Martin F."/>
            <person name="Rosso M.-N."/>
            <person name="Henrissat B."/>
            <person name="Hibbett D."/>
            <person name="Martinez A.T."/>
            <person name="Grigoriev I.V."/>
        </authorList>
    </citation>
    <scope>NUCLEOTIDE SEQUENCE</scope>
    <source>
        <strain evidence="2">MF-IS2</strain>
    </source>
</reference>
<dbReference type="InterPro" id="IPR001810">
    <property type="entry name" value="F-box_dom"/>
</dbReference>
<feature type="domain" description="F-box" evidence="1">
    <location>
        <begin position="57"/>
        <end position="107"/>
    </location>
</feature>
<dbReference type="Gene3D" id="1.20.1280.50">
    <property type="match status" value="1"/>
</dbReference>
<organism evidence="2 3">
    <name type="scientific">Macrolepiota fuliginosa MF-IS2</name>
    <dbReference type="NCBI Taxonomy" id="1400762"/>
    <lineage>
        <taxon>Eukaryota</taxon>
        <taxon>Fungi</taxon>
        <taxon>Dikarya</taxon>
        <taxon>Basidiomycota</taxon>
        <taxon>Agaricomycotina</taxon>
        <taxon>Agaricomycetes</taxon>
        <taxon>Agaricomycetidae</taxon>
        <taxon>Agaricales</taxon>
        <taxon>Agaricineae</taxon>
        <taxon>Agaricaceae</taxon>
        <taxon>Macrolepiota</taxon>
    </lineage>
</organism>
<dbReference type="EMBL" id="MU151160">
    <property type="protein sequence ID" value="KAF9448475.1"/>
    <property type="molecule type" value="Genomic_DNA"/>
</dbReference>
<comment type="caution">
    <text evidence="2">The sequence shown here is derived from an EMBL/GenBank/DDBJ whole genome shotgun (WGS) entry which is preliminary data.</text>
</comment>
<dbReference type="InterPro" id="IPR036047">
    <property type="entry name" value="F-box-like_dom_sf"/>
</dbReference>
<dbReference type="AlphaFoldDB" id="A0A9P5XFD4"/>
<accession>A0A9P5XFD4</accession>
<evidence type="ECO:0000313" key="3">
    <source>
        <dbReference type="Proteomes" id="UP000807342"/>
    </source>
</evidence>
<dbReference type="Gene3D" id="3.80.10.10">
    <property type="entry name" value="Ribonuclease Inhibitor"/>
    <property type="match status" value="1"/>
</dbReference>
<dbReference type="OrthoDB" id="3251489at2759"/>
<evidence type="ECO:0000313" key="2">
    <source>
        <dbReference type="EMBL" id="KAF9448475.1"/>
    </source>
</evidence>
<dbReference type="Proteomes" id="UP000807342">
    <property type="component" value="Unassembled WGS sequence"/>
</dbReference>
<dbReference type="SUPFAM" id="SSF81383">
    <property type="entry name" value="F-box domain"/>
    <property type="match status" value="1"/>
</dbReference>
<dbReference type="Pfam" id="PF12937">
    <property type="entry name" value="F-box-like"/>
    <property type="match status" value="1"/>
</dbReference>
<protein>
    <recommendedName>
        <fullName evidence="1">F-box domain-containing protein</fullName>
    </recommendedName>
</protein>
<evidence type="ECO:0000259" key="1">
    <source>
        <dbReference type="Pfam" id="PF12937"/>
    </source>
</evidence>
<keyword evidence="3" id="KW-1185">Reference proteome</keyword>
<dbReference type="InterPro" id="IPR032675">
    <property type="entry name" value="LRR_dom_sf"/>
</dbReference>
<sequence length="491" mass="55472">MPLPVSVVVKQHIRSMLSPHSKRSSQALNPPIPSPLAPVYPTLSLPLRSGSQWDSSFSQLPLEVWVEIFSHCPTDFPRIDSQVPPLTLALVCRTWYHLIAATPRLWSCFEVVLQGVGSSQLVYDGIKRKLQTWLRRSRQHPISFRIVHDYTGNAPDLRSAELLTLLLPHASRWQNVQFHGPSGGLAYLPVTLFEGGLPALESISIHLHRSWSSTFDIGSLKIPWSQLTGLDLQFYQNRIHSLDECFEILSAARNLTWCTLNANCVFTLPRTTEKPALPSLKSLKLIIQANDSAASPEESLLNFLECLSVVDLRAFSLEWLVSRTHDGLEPCWSAFHSRFTDFIQSSASSLEDLGLAYVPLRDHEIISCLDRLSSLRTLDLKFTLADHHPDPITEDLLLYLSPPVPLPAMQRVRQRISTADHFPVLGNLKLQCCGEHLNQAMLLALIEGRAAARLRAFELMTAKLLSKDFRERILHWQKHGYRFSLSTLNIR</sequence>
<proteinExistence type="predicted"/>